<evidence type="ECO:0000313" key="2">
    <source>
        <dbReference type="EMBL" id="MCZ4551439.1"/>
    </source>
</evidence>
<name>A0ABT4MX91_GORRU</name>
<dbReference type="InterPro" id="IPR020843">
    <property type="entry name" value="ER"/>
</dbReference>
<dbReference type="EMBL" id="JAPWIE010000004">
    <property type="protein sequence ID" value="MCZ4551439.1"/>
    <property type="molecule type" value="Genomic_DNA"/>
</dbReference>
<gene>
    <name evidence="2" type="ORF">O4213_15715</name>
</gene>
<dbReference type="InterPro" id="IPR011032">
    <property type="entry name" value="GroES-like_sf"/>
</dbReference>
<evidence type="ECO:0000313" key="3">
    <source>
        <dbReference type="Proteomes" id="UP001067235"/>
    </source>
</evidence>
<dbReference type="SUPFAM" id="SSF51735">
    <property type="entry name" value="NAD(P)-binding Rossmann-fold domains"/>
    <property type="match status" value="1"/>
</dbReference>
<dbReference type="PANTHER" id="PTHR45033">
    <property type="match status" value="1"/>
</dbReference>
<dbReference type="SUPFAM" id="SSF50129">
    <property type="entry name" value="GroES-like"/>
    <property type="match status" value="1"/>
</dbReference>
<dbReference type="PANTHER" id="PTHR45033:SF3">
    <property type="entry name" value="DEHYDROGENASE, PUTATIVE (AFU_ORTHOLOGUE AFUA_2G13270)-RELATED"/>
    <property type="match status" value="1"/>
</dbReference>
<dbReference type="InterPro" id="IPR052711">
    <property type="entry name" value="Zinc_ADH-like"/>
</dbReference>
<keyword evidence="3" id="KW-1185">Reference proteome</keyword>
<dbReference type="Gene3D" id="3.90.180.10">
    <property type="entry name" value="Medium-chain alcohol dehydrogenases, catalytic domain"/>
    <property type="match status" value="1"/>
</dbReference>
<evidence type="ECO:0000259" key="1">
    <source>
        <dbReference type="SMART" id="SM00829"/>
    </source>
</evidence>
<dbReference type="SMART" id="SM00829">
    <property type="entry name" value="PKS_ER"/>
    <property type="match status" value="1"/>
</dbReference>
<feature type="domain" description="Enoyl reductase (ER)" evidence="1">
    <location>
        <begin position="13"/>
        <end position="319"/>
    </location>
</feature>
<organism evidence="2 3">
    <name type="scientific">Gordonia rubripertincta</name>
    <name type="common">Rhodococcus corallinus</name>
    <dbReference type="NCBI Taxonomy" id="36822"/>
    <lineage>
        <taxon>Bacteria</taxon>
        <taxon>Bacillati</taxon>
        <taxon>Actinomycetota</taxon>
        <taxon>Actinomycetes</taxon>
        <taxon>Mycobacteriales</taxon>
        <taxon>Gordoniaceae</taxon>
        <taxon>Gordonia</taxon>
    </lineage>
</organism>
<sequence length="321" mass="33070">MRKAVAREITTDNLASSVTVIDSPVPDERAGWTLVTVKAASLNQHDLWSIRGVGTVADNFPLGLCSDVAGLTPDGTPVVVHSLVADPGAPGGELLDPRRKMLAEATGGGAANYVLVPNRNLVEKPESLSFEQAAGIPTAWMTAYRMLFVAGGAKPGDTVLVQGAGGGVSSAAITLAATAGLRVWVTTRDEGRAKKAETIGASRTFEPGSRLPARVDLVLDTVGTATWDHSMKSVKPGGTVVVSGATTGGAVTVDLNRIFLPHIRIQGSSLGTLADLRAVISFCAVKGIAPVIDSTYPLEKASDAVARIESGQAFGKVVIAP</sequence>
<dbReference type="Pfam" id="PF00107">
    <property type="entry name" value="ADH_zinc_N"/>
    <property type="match status" value="1"/>
</dbReference>
<dbReference type="InterPro" id="IPR013149">
    <property type="entry name" value="ADH-like_C"/>
</dbReference>
<dbReference type="InterPro" id="IPR036291">
    <property type="entry name" value="NAD(P)-bd_dom_sf"/>
</dbReference>
<reference evidence="2" key="1">
    <citation type="submission" date="2022-12" db="EMBL/GenBank/DDBJ databases">
        <authorList>
            <person name="Krivoruchko A.V."/>
            <person name="Elkin A."/>
        </authorList>
    </citation>
    <scope>NUCLEOTIDE SEQUENCE</scope>
    <source>
        <strain evidence="2">IEGM 1388</strain>
    </source>
</reference>
<dbReference type="RefSeq" id="WP_301572271.1">
    <property type="nucleotide sequence ID" value="NZ_JAPWIE010000004.1"/>
</dbReference>
<proteinExistence type="predicted"/>
<protein>
    <submittedName>
        <fullName evidence="2">Zinc-binding dehydrogenase</fullName>
    </submittedName>
</protein>
<accession>A0ABT4MX91</accession>
<comment type="caution">
    <text evidence="2">The sequence shown here is derived from an EMBL/GenBank/DDBJ whole genome shotgun (WGS) entry which is preliminary data.</text>
</comment>
<dbReference type="Proteomes" id="UP001067235">
    <property type="component" value="Unassembled WGS sequence"/>
</dbReference>